<keyword evidence="2" id="KW-0472">Membrane</keyword>
<comment type="caution">
    <text evidence="4">The sequence shown here is derived from an EMBL/GenBank/DDBJ whole genome shotgun (WGS) entry which is preliminary data.</text>
</comment>
<feature type="region of interest" description="Disordered" evidence="1">
    <location>
        <begin position="1"/>
        <end position="81"/>
    </location>
</feature>
<proteinExistence type="predicted"/>
<evidence type="ECO:0000259" key="3">
    <source>
        <dbReference type="Pfam" id="PF11350"/>
    </source>
</evidence>
<feature type="region of interest" description="Disordered" evidence="1">
    <location>
        <begin position="157"/>
        <end position="183"/>
    </location>
</feature>
<feature type="compositionally biased region" description="Pro residues" evidence="1">
    <location>
        <begin position="61"/>
        <end position="76"/>
    </location>
</feature>
<dbReference type="InterPro" id="IPR022603">
    <property type="entry name" value="DUF3152"/>
</dbReference>
<dbReference type="SUPFAM" id="SSF55486">
    <property type="entry name" value="Metalloproteases ('zincins'), catalytic domain"/>
    <property type="match status" value="1"/>
</dbReference>
<gene>
    <name evidence="4" type="ORF">GCM10012284_33240</name>
</gene>
<feature type="compositionally biased region" description="Basic and acidic residues" evidence="1">
    <location>
        <begin position="27"/>
        <end position="36"/>
    </location>
</feature>
<dbReference type="Proteomes" id="UP000656042">
    <property type="component" value="Unassembled WGS sequence"/>
</dbReference>
<reference evidence="4" key="1">
    <citation type="journal article" date="2014" name="Int. J. Syst. Evol. Microbiol.">
        <title>Complete genome sequence of Corynebacterium casei LMG S-19264T (=DSM 44701T), isolated from a smear-ripened cheese.</title>
        <authorList>
            <consortium name="US DOE Joint Genome Institute (JGI-PGF)"/>
            <person name="Walter F."/>
            <person name="Albersmeier A."/>
            <person name="Kalinowski J."/>
            <person name="Ruckert C."/>
        </authorList>
    </citation>
    <scope>NUCLEOTIDE SEQUENCE</scope>
    <source>
        <strain evidence="4">CGMCC 4.7299</strain>
    </source>
</reference>
<accession>A0A8J3FP37</accession>
<dbReference type="RefSeq" id="WP_229715883.1">
    <property type="nucleotide sequence ID" value="NZ_BMMX01000013.1"/>
</dbReference>
<name>A0A8J3FP37_9ACTN</name>
<evidence type="ECO:0000313" key="5">
    <source>
        <dbReference type="Proteomes" id="UP000656042"/>
    </source>
</evidence>
<feature type="domain" description="DUF3152" evidence="3">
    <location>
        <begin position="189"/>
        <end position="354"/>
    </location>
</feature>
<sequence length="376" mass="39153">MQERKAESPQKAPPTVRPSAERPLIADPDRGRDSARRPGSYGSSGAAALRRPAHDSHPSVFKPPPGVTRPGPPPVDAPRVFPAADDRPIIGVPAGLAASAAESGGPMGSGPTSASAAVFRRRRVAVLLAFVLMTISVLVTGRVVNGSDTSRVRTVAPVASAAPSTAASAATPPTSASAAAQPGAAPTPGKFTFAAGRGPVLGFAGTIRRFRVAVEETVAAGPAGEDVTEFADEVDATLGDRRSWIASRDFRLQRVSESAASEFTVYLASAVTSQRMCASGGLDTERFTSCRLPGRVIINADRWRDAVPNYGAPLSVYRAYAVNHEVGHQLGHGHEACPGGGRTAPVMMQQTYGLRGCVANAWPYLDGKRYAGRRVA</sequence>
<evidence type="ECO:0000313" key="4">
    <source>
        <dbReference type="EMBL" id="GGK96350.1"/>
    </source>
</evidence>
<feature type="transmembrane region" description="Helical" evidence="2">
    <location>
        <begin position="124"/>
        <end position="144"/>
    </location>
</feature>
<protein>
    <recommendedName>
        <fullName evidence="3">DUF3152 domain-containing protein</fullName>
    </recommendedName>
</protein>
<dbReference type="EMBL" id="BMMX01000013">
    <property type="protein sequence ID" value="GGK96350.1"/>
    <property type="molecule type" value="Genomic_DNA"/>
</dbReference>
<dbReference type="Pfam" id="PF11350">
    <property type="entry name" value="DUF3152"/>
    <property type="match status" value="1"/>
</dbReference>
<keyword evidence="2" id="KW-1133">Transmembrane helix</keyword>
<keyword evidence="2" id="KW-0812">Transmembrane</keyword>
<evidence type="ECO:0000256" key="1">
    <source>
        <dbReference type="SAM" id="MobiDB-lite"/>
    </source>
</evidence>
<organism evidence="4 5">
    <name type="scientific">Mangrovihabitans endophyticus</name>
    <dbReference type="NCBI Taxonomy" id="1751298"/>
    <lineage>
        <taxon>Bacteria</taxon>
        <taxon>Bacillati</taxon>
        <taxon>Actinomycetota</taxon>
        <taxon>Actinomycetes</taxon>
        <taxon>Micromonosporales</taxon>
        <taxon>Micromonosporaceae</taxon>
        <taxon>Mangrovihabitans</taxon>
    </lineage>
</organism>
<dbReference type="AlphaFoldDB" id="A0A8J3FP37"/>
<reference evidence="4" key="2">
    <citation type="submission" date="2020-09" db="EMBL/GenBank/DDBJ databases">
        <authorList>
            <person name="Sun Q."/>
            <person name="Zhou Y."/>
        </authorList>
    </citation>
    <scope>NUCLEOTIDE SEQUENCE</scope>
    <source>
        <strain evidence="4">CGMCC 4.7299</strain>
    </source>
</reference>
<keyword evidence="5" id="KW-1185">Reference proteome</keyword>
<evidence type="ECO:0000256" key="2">
    <source>
        <dbReference type="SAM" id="Phobius"/>
    </source>
</evidence>